<dbReference type="PROSITE" id="PS50930">
    <property type="entry name" value="HTH_LYTTR"/>
    <property type="match status" value="1"/>
</dbReference>
<reference evidence="6" key="1">
    <citation type="journal article" date="2019" name="Int. J. Syst. Evol. Microbiol.">
        <title>The Global Catalogue of Microorganisms (GCM) 10K type strain sequencing project: providing services to taxonomists for standard genome sequencing and annotation.</title>
        <authorList>
            <consortium name="The Broad Institute Genomics Platform"/>
            <consortium name="The Broad Institute Genome Sequencing Center for Infectious Disease"/>
            <person name="Wu L."/>
            <person name="Ma J."/>
        </authorList>
    </citation>
    <scope>NUCLEOTIDE SEQUENCE [LARGE SCALE GENOMIC DNA]</scope>
    <source>
        <strain evidence="6">JCM 15608</strain>
    </source>
</reference>
<dbReference type="GO" id="GO:0003677">
    <property type="term" value="F:DNA binding"/>
    <property type="evidence" value="ECO:0007669"/>
    <property type="project" value="UniProtKB-KW"/>
</dbReference>
<name>A0ABP3WKQ3_9GAMM</name>
<proteinExistence type="predicted"/>
<sequence>MSFKSIIVDDEPLARRGLAVRLAEYHDIELIAQCCNGREAIEAIRAYSPDLMFLDIQMPGLNGFDVIESVIEQGLKMPVVVFVTAFDQYAIKAFEVHALDYILKPADESRLNQTMEKIREYFQNSINSVHKSKLVRLVSDVTGNDYQQILTELDSNQELSISTYSDILAIKDGGEVSRVPVKDILWIDAAGDYMCVHVVNTNKHNNSEESTHILRKTMKELEECLDPKQFIRNHRSTIVNKHYIEKFYSQMNGEYYLVLQNGKELKVSRSYKDKVKQAVNS</sequence>
<evidence type="ECO:0000259" key="3">
    <source>
        <dbReference type="PROSITE" id="PS50110"/>
    </source>
</evidence>
<dbReference type="SMART" id="SM00850">
    <property type="entry name" value="LytTR"/>
    <property type="match status" value="1"/>
</dbReference>
<dbReference type="Pfam" id="PF00072">
    <property type="entry name" value="Response_reg"/>
    <property type="match status" value="1"/>
</dbReference>
<evidence type="ECO:0000259" key="4">
    <source>
        <dbReference type="PROSITE" id="PS50930"/>
    </source>
</evidence>
<protein>
    <submittedName>
        <fullName evidence="5">LytTR family DNA-binding domain-containing protein</fullName>
    </submittedName>
</protein>
<dbReference type="CDD" id="cd17532">
    <property type="entry name" value="REC_LytTR_AlgR-like"/>
    <property type="match status" value="1"/>
</dbReference>
<organism evidence="5 6">
    <name type="scientific">Colwellia asteriadis</name>
    <dbReference type="NCBI Taxonomy" id="517723"/>
    <lineage>
        <taxon>Bacteria</taxon>
        <taxon>Pseudomonadati</taxon>
        <taxon>Pseudomonadota</taxon>
        <taxon>Gammaproteobacteria</taxon>
        <taxon>Alteromonadales</taxon>
        <taxon>Colwelliaceae</taxon>
        <taxon>Colwellia</taxon>
    </lineage>
</organism>
<feature type="domain" description="Response regulatory" evidence="3">
    <location>
        <begin position="4"/>
        <end position="119"/>
    </location>
</feature>
<dbReference type="RefSeq" id="WP_215979225.1">
    <property type="nucleotide sequence ID" value="NZ_BAAAFA010000007.1"/>
</dbReference>
<dbReference type="PROSITE" id="PS50110">
    <property type="entry name" value="RESPONSE_REGULATORY"/>
    <property type="match status" value="1"/>
</dbReference>
<dbReference type="EMBL" id="BAAAFA010000007">
    <property type="protein sequence ID" value="GAA0819071.1"/>
    <property type="molecule type" value="Genomic_DNA"/>
</dbReference>
<accession>A0ABP3WKQ3</accession>
<feature type="domain" description="HTH LytTR-type" evidence="4">
    <location>
        <begin position="168"/>
        <end position="281"/>
    </location>
</feature>
<dbReference type="InterPro" id="IPR046947">
    <property type="entry name" value="LytR-like"/>
</dbReference>
<keyword evidence="1" id="KW-0902">Two-component regulatory system</keyword>
<dbReference type="SMART" id="SM00448">
    <property type="entry name" value="REC"/>
    <property type="match status" value="1"/>
</dbReference>
<evidence type="ECO:0000256" key="2">
    <source>
        <dbReference type="PROSITE-ProRule" id="PRU00169"/>
    </source>
</evidence>
<dbReference type="Pfam" id="PF04397">
    <property type="entry name" value="LytTR"/>
    <property type="match status" value="1"/>
</dbReference>
<dbReference type="Proteomes" id="UP001500021">
    <property type="component" value="Unassembled WGS sequence"/>
</dbReference>
<feature type="modified residue" description="4-aspartylphosphate" evidence="2">
    <location>
        <position position="55"/>
    </location>
</feature>
<dbReference type="PANTHER" id="PTHR37299">
    <property type="entry name" value="TRANSCRIPTIONAL REGULATOR-RELATED"/>
    <property type="match status" value="1"/>
</dbReference>
<dbReference type="InterPro" id="IPR001789">
    <property type="entry name" value="Sig_transdc_resp-reg_receiver"/>
</dbReference>
<dbReference type="InterPro" id="IPR007492">
    <property type="entry name" value="LytTR_DNA-bd_dom"/>
</dbReference>
<evidence type="ECO:0000256" key="1">
    <source>
        <dbReference type="ARBA" id="ARBA00023012"/>
    </source>
</evidence>
<keyword evidence="5" id="KW-0238">DNA-binding</keyword>
<evidence type="ECO:0000313" key="6">
    <source>
        <dbReference type="Proteomes" id="UP001500021"/>
    </source>
</evidence>
<dbReference type="PANTHER" id="PTHR37299:SF1">
    <property type="entry name" value="STAGE 0 SPORULATION PROTEIN A HOMOLOG"/>
    <property type="match status" value="1"/>
</dbReference>
<keyword evidence="2" id="KW-0597">Phosphoprotein</keyword>
<comment type="caution">
    <text evidence="5">The sequence shown here is derived from an EMBL/GenBank/DDBJ whole genome shotgun (WGS) entry which is preliminary data.</text>
</comment>
<evidence type="ECO:0000313" key="5">
    <source>
        <dbReference type="EMBL" id="GAA0819071.1"/>
    </source>
</evidence>
<gene>
    <name evidence="5" type="ORF">GCM10009111_22710</name>
</gene>
<keyword evidence="6" id="KW-1185">Reference proteome</keyword>